<name>A0A4X1T5V0_PIG</name>
<evidence type="ECO:0000256" key="1">
    <source>
        <dbReference type="SAM" id="SignalP"/>
    </source>
</evidence>
<evidence type="ECO:0000313" key="3">
    <source>
        <dbReference type="Proteomes" id="UP000314985"/>
    </source>
</evidence>
<sequence>MPYLIACLCLIFHSCNSLLSIHSLFIFPRYDSRTERYIINTYTTYLCARHSSKSLTCISSLHQINSTLWGQNHPHFTDEESEAHRSNVLKVIKLVSSRARIKAQAVWL</sequence>
<dbReference type="Proteomes" id="UP000314985">
    <property type="component" value="Chromosome 2"/>
</dbReference>
<keyword evidence="1" id="KW-0732">Signal</keyword>
<evidence type="ECO:0008006" key="4">
    <source>
        <dbReference type="Google" id="ProtNLM"/>
    </source>
</evidence>
<reference evidence="2 3" key="1">
    <citation type="submission" date="2017-08" db="EMBL/GenBank/DDBJ databases">
        <title>USMARCv1.0.</title>
        <authorList>
            <person name="Hannum G.I."/>
            <person name="Koren S."/>
            <person name="Schroeder S.G."/>
            <person name="Chin S.C."/>
            <person name="Nonneman D.J."/>
            <person name="Becker S.A."/>
            <person name="Rosen B.D."/>
            <person name="Bickhart D.M."/>
            <person name="Putnam N.H."/>
            <person name="Green R.E."/>
            <person name="Tuggle C.K."/>
            <person name="Liu H."/>
            <person name="Rohrer G.A."/>
            <person name="Warr A."/>
            <person name="Hall R."/>
            <person name="Kim K."/>
            <person name="Hume D.A."/>
            <person name="Talbot R."/>
            <person name="Chow W."/>
            <person name="Howe K."/>
            <person name="Schwartz A.S."/>
            <person name="Watson M."/>
            <person name="Archibald A.L."/>
            <person name="Phillippy A.M."/>
            <person name="Smith T.P.L."/>
        </authorList>
    </citation>
    <scope>NUCLEOTIDE SEQUENCE [LARGE SCALE GENOMIC DNA]</scope>
</reference>
<protein>
    <recommendedName>
        <fullName evidence="4">Secreted protein</fullName>
    </recommendedName>
</protein>
<dbReference type="Ensembl" id="ENSSSCT00070013672.1">
    <property type="protein sequence ID" value="ENSSSCP00070011273.1"/>
    <property type="gene ID" value="ENSSSCG00070007116.1"/>
</dbReference>
<feature type="chain" id="PRO_5021187950" description="Secreted protein" evidence="1">
    <location>
        <begin position="18"/>
        <end position="108"/>
    </location>
</feature>
<reference evidence="2" key="2">
    <citation type="submission" date="2025-08" db="UniProtKB">
        <authorList>
            <consortium name="Ensembl"/>
        </authorList>
    </citation>
    <scope>IDENTIFICATION</scope>
</reference>
<accession>A0A4X1T5V0</accession>
<dbReference type="AlphaFoldDB" id="A0A4X1T5V0"/>
<proteinExistence type="predicted"/>
<feature type="signal peptide" evidence="1">
    <location>
        <begin position="1"/>
        <end position="17"/>
    </location>
</feature>
<organism evidence="2 3">
    <name type="scientific">Sus scrofa</name>
    <name type="common">Pig</name>
    <dbReference type="NCBI Taxonomy" id="9823"/>
    <lineage>
        <taxon>Eukaryota</taxon>
        <taxon>Metazoa</taxon>
        <taxon>Chordata</taxon>
        <taxon>Craniata</taxon>
        <taxon>Vertebrata</taxon>
        <taxon>Euteleostomi</taxon>
        <taxon>Mammalia</taxon>
        <taxon>Eutheria</taxon>
        <taxon>Laurasiatheria</taxon>
        <taxon>Artiodactyla</taxon>
        <taxon>Suina</taxon>
        <taxon>Suidae</taxon>
        <taxon>Sus</taxon>
    </lineage>
</organism>
<evidence type="ECO:0000313" key="2">
    <source>
        <dbReference type="Ensembl" id="ENSSSCP00070011273.1"/>
    </source>
</evidence>